<name>A0A1A6HUJ3_NEOLE</name>
<dbReference type="Gene3D" id="3.30.70.141">
    <property type="entry name" value="Nucleoside diphosphate kinase-like domain"/>
    <property type="match status" value="1"/>
</dbReference>
<dbReference type="SUPFAM" id="SSF54919">
    <property type="entry name" value="Nucleoside diphosphate kinase, NDK"/>
    <property type="match status" value="1"/>
</dbReference>
<reference evidence="1 2" key="1">
    <citation type="submission" date="2016-06" db="EMBL/GenBank/DDBJ databases">
        <title>The Draft Genome Sequence and Annotation of the Desert Woodrat Neotoma lepida.</title>
        <authorList>
            <person name="Campbell M."/>
            <person name="Oakeson K.F."/>
            <person name="Yandell M."/>
            <person name="Halpert J.R."/>
            <person name="Dearing D."/>
        </authorList>
    </citation>
    <scope>NUCLEOTIDE SEQUENCE [LARGE SCALE GENOMIC DNA]</scope>
    <source>
        <strain evidence="1">417</strain>
        <tissue evidence="1">Liver</tissue>
    </source>
</reference>
<dbReference type="InterPro" id="IPR036850">
    <property type="entry name" value="NDK-like_dom_sf"/>
</dbReference>
<proteinExistence type="predicted"/>
<sequence length="87" mass="9886">MLQALQNILTEHYWDLQRNLMEYMSSGSVAPITWEGYRVVHISTAMIGHTDSPKTTWGPEEDPAVVLKQQDGEMGHQWGPHELLPSL</sequence>
<dbReference type="Proteomes" id="UP000092124">
    <property type="component" value="Unassembled WGS sequence"/>
</dbReference>
<dbReference type="AlphaFoldDB" id="A0A1A6HUJ3"/>
<evidence type="ECO:0000313" key="2">
    <source>
        <dbReference type="Proteomes" id="UP000092124"/>
    </source>
</evidence>
<dbReference type="STRING" id="56216.A0A1A6HUJ3"/>
<accession>A0A1A6HUJ3</accession>
<gene>
    <name evidence="1" type="ORF">A6R68_23890</name>
</gene>
<comment type="caution">
    <text evidence="1">The sequence shown here is derived from an EMBL/GenBank/DDBJ whole genome shotgun (WGS) entry which is preliminary data.</text>
</comment>
<dbReference type="EMBL" id="LZPO01008231">
    <property type="protein sequence ID" value="OBS82118.1"/>
    <property type="molecule type" value="Genomic_DNA"/>
</dbReference>
<evidence type="ECO:0000313" key="1">
    <source>
        <dbReference type="EMBL" id="OBS82118.1"/>
    </source>
</evidence>
<organism evidence="1 2">
    <name type="scientific">Neotoma lepida</name>
    <name type="common">Desert woodrat</name>
    <dbReference type="NCBI Taxonomy" id="56216"/>
    <lineage>
        <taxon>Eukaryota</taxon>
        <taxon>Metazoa</taxon>
        <taxon>Chordata</taxon>
        <taxon>Craniata</taxon>
        <taxon>Vertebrata</taxon>
        <taxon>Euteleostomi</taxon>
        <taxon>Mammalia</taxon>
        <taxon>Eutheria</taxon>
        <taxon>Euarchontoglires</taxon>
        <taxon>Glires</taxon>
        <taxon>Rodentia</taxon>
        <taxon>Myomorpha</taxon>
        <taxon>Muroidea</taxon>
        <taxon>Cricetidae</taxon>
        <taxon>Neotominae</taxon>
        <taxon>Neotoma</taxon>
    </lineage>
</organism>
<protein>
    <submittedName>
        <fullName evidence="1">Uncharacterized protein</fullName>
    </submittedName>
</protein>
<feature type="non-terminal residue" evidence="1">
    <location>
        <position position="87"/>
    </location>
</feature>
<keyword evidence="2" id="KW-1185">Reference proteome</keyword>